<evidence type="ECO:0008006" key="2">
    <source>
        <dbReference type="Google" id="ProtNLM"/>
    </source>
</evidence>
<name>A0A6C0KUR6_9ZZZZ</name>
<dbReference type="SUPFAM" id="SSF48403">
    <property type="entry name" value="Ankyrin repeat"/>
    <property type="match status" value="1"/>
</dbReference>
<protein>
    <recommendedName>
        <fullName evidence="2">Ankyrin repeat protein</fullName>
    </recommendedName>
</protein>
<dbReference type="AlphaFoldDB" id="A0A6C0KUR6"/>
<organism evidence="1">
    <name type="scientific">viral metagenome</name>
    <dbReference type="NCBI Taxonomy" id="1070528"/>
    <lineage>
        <taxon>unclassified sequences</taxon>
        <taxon>metagenomes</taxon>
        <taxon>organismal metagenomes</taxon>
    </lineage>
</organism>
<proteinExistence type="predicted"/>
<evidence type="ECO:0000313" key="1">
    <source>
        <dbReference type="EMBL" id="QHU20204.1"/>
    </source>
</evidence>
<sequence length="237" mass="27914">MNSYLKISDLLETDLETIKSTHLTKIEKEQLLHFASGLGRKDVIVYLCKETDVDIHHQNDHVLEYALLEKHFDIVEFLYTHDNFWEPICLEHSILMASRDNTTWLKHFVNVLKMPFEEQTVNKALLYAVESDNIGSFEYIATFKGANLFDNQISEKASNLCSFKIIDFLLKRGVKKENFSRSSIGCTKLFRKMKINAVNKIGTWWIPFCYDLNRDSGQRMMWNSWNRVEREMLNLIF</sequence>
<dbReference type="Gene3D" id="1.25.40.20">
    <property type="entry name" value="Ankyrin repeat-containing domain"/>
    <property type="match status" value="1"/>
</dbReference>
<dbReference type="EMBL" id="MN740963">
    <property type="protein sequence ID" value="QHU20204.1"/>
    <property type="molecule type" value="Genomic_DNA"/>
</dbReference>
<reference evidence="1" key="1">
    <citation type="journal article" date="2020" name="Nature">
        <title>Giant virus diversity and host interactions through global metagenomics.</title>
        <authorList>
            <person name="Schulz F."/>
            <person name="Roux S."/>
            <person name="Paez-Espino D."/>
            <person name="Jungbluth S."/>
            <person name="Walsh D.A."/>
            <person name="Denef V.J."/>
            <person name="McMahon K.D."/>
            <person name="Konstantinidis K.T."/>
            <person name="Eloe-Fadrosh E.A."/>
            <person name="Kyrpides N.C."/>
            <person name="Woyke T."/>
        </authorList>
    </citation>
    <scope>NUCLEOTIDE SEQUENCE</scope>
    <source>
        <strain evidence="1">GVMAG-S-3300013014-136</strain>
    </source>
</reference>
<accession>A0A6C0KUR6</accession>
<dbReference type="InterPro" id="IPR036770">
    <property type="entry name" value="Ankyrin_rpt-contain_sf"/>
</dbReference>